<dbReference type="PANTHER" id="PTHR30560">
    <property type="entry name" value="TRIGGER FACTOR CHAPERONE AND PEPTIDYL-PROLYL CIS/TRANS ISOMERASE"/>
    <property type="match status" value="1"/>
</dbReference>
<dbReference type="STRING" id="862515.HMPREF0658_1322"/>
<dbReference type="GO" id="GO:0003755">
    <property type="term" value="F:peptidyl-prolyl cis-trans isomerase activity"/>
    <property type="evidence" value="ECO:0007669"/>
    <property type="project" value="UniProtKB-EC"/>
</dbReference>
<dbReference type="OrthoDB" id="9767721at2"/>
<dbReference type="Proteomes" id="UP000004394">
    <property type="component" value="Unassembled WGS sequence"/>
</dbReference>
<dbReference type="PIRSF" id="PIRSF003095">
    <property type="entry name" value="Trigger_factor"/>
    <property type="match status" value="1"/>
</dbReference>
<dbReference type="eggNOG" id="COG0544">
    <property type="taxonomic scope" value="Bacteria"/>
</dbReference>
<reference evidence="2" key="1">
    <citation type="submission" date="2010-07" db="EMBL/GenBank/DDBJ databases">
        <authorList>
            <person name="Muzny D."/>
            <person name="Qin X."/>
            <person name="Deng J."/>
            <person name="Jiang H."/>
            <person name="Liu Y."/>
            <person name="Qu J."/>
            <person name="Song X.-Z."/>
            <person name="Zhang L."/>
            <person name="Thornton R."/>
            <person name="Coyle M."/>
            <person name="Francisco L."/>
            <person name="Jackson L."/>
            <person name="Javaid M."/>
            <person name="Korchina V."/>
            <person name="Kovar C."/>
            <person name="Mata R."/>
            <person name="Mathew T."/>
            <person name="Ngo R."/>
            <person name="Nguyen L."/>
            <person name="Nguyen N."/>
            <person name="Okwuonu G."/>
            <person name="Ongeri F."/>
            <person name="Pham C."/>
            <person name="Simmons D."/>
            <person name="Wilczek-Boney K."/>
            <person name="Hale W."/>
            <person name="Jakkamsetti A."/>
            <person name="Pham P."/>
            <person name="Ruth R."/>
            <person name="San Lucas F."/>
            <person name="Warren J."/>
            <person name="Zhang J."/>
            <person name="Zhao Z."/>
            <person name="Zhou C."/>
            <person name="Zhu D."/>
            <person name="Lee S."/>
            <person name="Bess C."/>
            <person name="Blankenburg K."/>
            <person name="Forbes L."/>
            <person name="Fu Q."/>
            <person name="Gubbala S."/>
            <person name="Hirani K."/>
            <person name="Jayaseelan J.C."/>
            <person name="Lara F."/>
            <person name="Munidasa M."/>
            <person name="Palculict T."/>
            <person name="Patil S."/>
            <person name="Pu L.-L."/>
            <person name="Saada N."/>
            <person name="Tang L."/>
            <person name="Weissenberger G."/>
            <person name="Zhu Y."/>
            <person name="Hemphill L."/>
            <person name="Shang Y."/>
            <person name="Youmans B."/>
            <person name="Ayvaz T."/>
            <person name="Ross M."/>
            <person name="Santibanez J."/>
            <person name="Aqrawi P."/>
            <person name="Gross S."/>
            <person name="Joshi V."/>
            <person name="Fowler G."/>
            <person name="Nazareth L."/>
            <person name="Reid J."/>
            <person name="Worley K."/>
            <person name="Petrosino J."/>
            <person name="Highlander S."/>
            <person name="Gibbs R."/>
        </authorList>
    </citation>
    <scope>NUCLEOTIDE SEQUENCE [LARGE SCALE GENOMIC DNA]</scope>
    <source>
        <strain evidence="2">DSM 16973</strain>
    </source>
</reference>
<dbReference type="GO" id="GO:0043335">
    <property type="term" value="P:protein unfolding"/>
    <property type="evidence" value="ECO:0007669"/>
    <property type="project" value="TreeGrafter"/>
</dbReference>
<dbReference type="GO" id="GO:0015031">
    <property type="term" value="P:protein transport"/>
    <property type="evidence" value="ECO:0007669"/>
    <property type="project" value="InterPro"/>
</dbReference>
<comment type="caution">
    <text evidence="2">The sequence shown here is derived from an EMBL/GenBank/DDBJ whole genome shotgun (WGS) entry which is preliminary data.</text>
</comment>
<dbReference type="Gene3D" id="1.10.3120.10">
    <property type="entry name" value="Trigger factor, C-terminal domain"/>
    <property type="match status" value="1"/>
</dbReference>
<proteinExistence type="predicted"/>
<name>E0NSX0_9BACT</name>
<dbReference type="SUPFAM" id="SSF102735">
    <property type="entry name" value="Trigger factor ribosome-binding domain"/>
    <property type="match status" value="1"/>
</dbReference>
<dbReference type="EMBL" id="AEEI01000043">
    <property type="protein sequence ID" value="EFM01834.1"/>
    <property type="molecule type" value="Genomic_DNA"/>
</dbReference>
<feature type="domain" description="Trigger factor ribosome-binding bacterial" evidence="1">
    <location>
        <begin position="1"/>
        <end position="146"/>
    </location>
</feature>
<dbReference type="AlphaFoldDB" id="E0NSX0"/>
<dbReference type="GO" id="GO:0044183">
    <property type="term" value="F:protein folding chaperone"/>
    <property type="evidence" value="ECO:0007669"/>
    <property type="project" value="TreeGrafter"/>
</dbReference>
<dbReference type="SUPFAM" id="SSF109998">
    <property type="entry name" value="Triger factor/SurA peptide-binding domain-like"/>
    <property type="match status" value="1"/>
</dbReference>
<dbReference type="InterPro" id="IPR036611">
    <property type="entry name" value="Trigger_fac_ribosome-bd_sf"/>
</dbReference>
<organism evidence="2 3">
    <name type="scientific">Hoylesella marshii DSM 16973 = JCM 13450</name>
    <dbReference type="NCBI Taxonomy" id="862515"/>
    <lineage>
        <taxon>Bacteria</taxon>
        <taxon>Pseudomonadati</taxon>
        <taxon>Bacteroidota</taxon>
        <taxon>Bacteroidia</taxon>
        <taxon>Bacteroidales</taxon>
        <taxon>Prevotellaceae</taxon>
        <taxon>Hoylesella</taxon>
    </lineage>
</organism>
<evidence type="ECO:0000313" key="2">
    <source>
        <dbReference type="EMBL" id="EFM01834.1"/>
    </source>
</evidence>
<dbReference type="EC" id="5.2.1.8" evidence="2"/>
<keyword evidence="3" id="KW-1185">Reference proteome</keyword>
<dbReference type="Pfam" id="PF05697">
    <property type="entry name" value="Trigger_N"/>
    <property type="match status" value="1"/>
</dbReference>
<gene>
    <name evidence="2" type="primary">tig</name>
    <name evidence="2" type="ORF">HMPREF0658_1322</name>
</gene>
<dbReference type="Gene3D" id="3.30.70.1050">
    <property type="entry name" value="Trigger factor ribosome-binding domain"/>
    <property type="match status" value="1"/>
</dbReference>
<dbReference type="InterPro" id="IPR027304">
    <property type="entry name" value="Trigger_fact/SurA_dom_sf"/>
</dbReference>
<sequence length="450" mass="51248">MKITFENPDKINGLMTITIEEADFKDSVAKQLKDYAKKANIAGFRPGQVPVGMIQRQYGASIKADVINNLLGKALNDYIKENNINMLGNPLPNENQKPVELEKDAPYTFVFDIAVAPEFKAELTGRDKVPYYEINVDDEMIDSQVNMFASRAGNYEKVDAYEENDMLKGELQQLDKNGTPMEGGIKVEGAIMMPHYIKVDKQRKLFAKAKVGDVITFNPRKAYPENDTELAGLLKIDREIAKDVVSDFSYKIAEITRFKKHEVNQELFDQVYGNGTVKDEKQFREMIAGGLKGQLQIDSDFRFLQDVRKHMEKKVGKLVYPDALMKRIMLSNNKDKDEKFVEENYEGSIKELTWRLIKGRLVEAQKIKIEDSDVKEAAKEAARMQFAQYGMSNVPEEYLANYASEMLKKQENVDGLIDRAIDVKLTTALKAVVKLNTQTVSMEEFNKLAR</sequence>
<dbReference type="PANTHER" id="PTHR30560:SF3">
    <property type="entry name" value="TRIGGER FACTOR-LIKE PROTEIN TIG, CHLOROPLASTIC"/>
    <property type="match status" value="1"/>
</dbReference>
<accession>E0NSX0</accession>
<dbReference type="HOGENOM" id="CLU_045516_0_0_10"/>
<dbReference type="NCBIfam" id="TIGR00115">
    <property type="entry name" value="tig"/>
    <property type="match status" value="1"/>
</dbReference>
<evidence type="ECO:0000313" key="3">
    <source>
        <dbReference type="Proteomes" id="UP000004394"/>
    </source>
</evidence>
<dbReference type="RefSeq" id="WP_006949352.1">
    <property type="nucleotide sequence ID" value="NZ_BAJI01000003.1"/>
</dbReference>
<dbReference type="InterPro" id="IPR008881">
    <property type="entry name" value="Trigger_fac_ribosome-bd_bac"/>
</dbReference>
<dbReference type="InterPro" id="IPR005215">
    <property type="entry name" value="Trig_fac"/>
</dbReference>
<keyword evidence="2" id="KW-0413">Isomerase</keyword>
<dbReference type="GO" id="GO:0043022">
    <property type="term" value="F:ribosome binding"/>
    <property type="evidence" value="ECO:0007669"/>
    <property type="project" value="TreeGrafter"/>
</dbReference>
<protein>
    <submittedName>
        <fullName evidence="2">Trigger factor</fullName>
        <ecNumber evidence="2">5.2.1.8</ecNumber>
    </submittedName>
</protein>
<dbReference type="InterPro" id="IPR037041">
    <property type="entry name" value="Trigger_fac_C_sf"/>
</dbReference>
<dbReference type="GO" id="GO:0051083">
    <property type="term" value="P:'de novo' cotranslational protein folding"/>
    <property type="evidence" value="ECO:0007669"/>
    <property type="project" value="TreeGrafter"/>
</dbReference>
<evidence type="ECO:0000259" key="1">
    <source>
        <dbReference type="Pfam" id="PF05697"/>
    </source>
</evidence>